<accession>A0ABW4K453</accession>
<reference evidence="4" key="1">
    <citation type="journal article" date="2019" name="Int. J. Syst. Evol. Microbiol.">
        <title>The Global Catalogue of Microorganisms (GCM) 10K type strain sequencing project: providing services to taxonomists for standard genome sequencing and annotation.</title>
        <authorList>
            <consortium name="The Broad Institute Genomics Platform"/>
            <consortium name="The Broad Institute Genome Sequencing Center for Infectious Disease"/>
            <person name="Wu L."/>
            <person name="Ma J."/>
        </authorList>
    </citation>
    <scope>NUCLEOTIDE SEQUENCE [LARGE SCALE GENOMIC DNA]</scope>
    <source>
        <strain evidence="4">KCTC 23707</strain>
    </source>
</reference>
<dbReference type="Gene3D" id="3.40.50.2300">
    <property type="match status" value="1"/>
</dbReference>
<feature type="modified residue" description="4-aspartylphosphate" evidence="1">
    <location>
        <position position="52"/>
    </location>
</feature>
<protein>
    <submittedName>
        <fullName evidence="3">Response regulator</fullName>
    </submittedName>
</protein>
<dbReference type="RefSeq" id="WP_378796330.1">
    <property type="nucleotide sequence ID" value="NZ_JBHUER010000001.1"/>
</dbReference>
<name>A0ABW4K453_9HYPH</name>
<organism evidence="3 4">
    <name type="scientific">Methylopila henanensis</name>
    <dbReference type="NCBI Taxonomy" id="873516"/>
    <lineage>
        <taxon>Bacteria</taxon>
        <taxon>Pseudomonadati</taxon>
        <taxon>Pseudomonadota</taxon>
        <taxon>Alphaproteobacteria</taxon>
        <taxon>Hyphomicrobiales</taxon>
        <taxon>Methylopilaceae</taxon>
        <taxon>Methylopila</taxon>
    </lineage>
</organism>
<sequence length="118" mass="12621">MRVLIVEDEPIIAMEIEAIVLQSRPSAEIVTAMSVREALLAVEGALDLAFLDIDVTDGKTYEIALALQTRKVPFTFVSGASMADAPPCLKGSSLVPKPFSPLEILRSIEAAEADRHGA</sequence>
<dbReference type="InterPro" id="IPR001789">
    <property type="entry name" value="Sig_transdc_resp-reg_receiver"/>
</dbReference>
<gene>
    <name evidence="3" type="ORF">ACFSCV_01570</name>
</gene>
<feature type="domain" description="Response regulatory" evidence="2">
    <location>
        <begin position="2"/>
        <end position="112"/>
    </location>
</feature>
<keyword evidence="4" id="KW-1185">Reference proteome</keyword>
<dbReference type="SUPFAM" id="SSF52172">
    <property type="entry name" value="CheY-like"/>
    <property type="match status" value="1"/>
</dbReference>
<dbReference type="EMBL" id="JBHUER010000001">
    <property type="protein sequence ID" value="MFD1701682.1"/>
    <property type="molecule type" value="Genomic_DNA"/>
</dbReference>
<evidence type="ECO:0000313" key="3">
    <source>
        <dbReference type="EMBL" id="MFD1701682.1"/>
    </source>
</evidence>
<evidence type="ECO:0000256" key="1">
    <source>
        <dbReference type="PROSITE-ProRule" id="PRU00169"/>
    </source>
</evidence>
<proteinExistence type="predicted"/>
<dbReference type="SMART" id="SM00448">
    <property type="entry name" value="REC"/>
    <property type="match status" value="1"/>
</dbReference>
<dbReference type="PROSITE" id="PS50110">
    <property type="entry name" value="RESPONSE_REGULATORY"/>
    <property type="match status" value="1"/>
</dbReference>
<comment type="caution">
    <text evidence="3">The sequence shown here is derived from an EMBL/GenBank/DDBJ whole genome shotgun (WGS) entry which is preliminary data.</text>
</comment>
<evidence type="ECO:0000313" key="4">
    <source>
        <dbReference type="Proteomes" id="UP001597308"/>
    </source>
</evidence>
<evidence type="ECO:0000259" key="2">
    <source>
        <dbReference type="PROSITE" id="PS50110"/>
    </source>
</evidence>
<keyword evidence="1" id="KW-0597">Phosphoprotein</keyword>
<dbReference type="Proteomes" id="UP001597308">
    <property type="component" value="Unassembled WGS sequence"/>
</dbReference>
<dbReference type="InterPro" id="IPR011006">
    <property type="entry name" value="CheY-like_superfamily"/>
</dbReference>